<evidence type="ECO:0000256" key="5">
    <source>
        <dbReference type="ARBA" id="ARBA00022833"/>
    </source>
</evidence>
<dbReference type="GO" id="GO:0008270">
    <property type="term" value="F:zinc ion binding"/>
    <property type="evidence" value="ECO:0007669"/>
    <property type="project" value="UniProtKB-KW"/>
</dbReference>
<dbReference type="Proteomes" id="UP000316759">
    <property type="component" value="Unassembled WGS sequence"/>
</dbReference>
<sequence length="293" mass="33729">MDHSYCLPNWSLPEDGSRVRISDLLTDHTYALPPECVWTEPFDSVHDWYADSSLPPDPSVDVQSAVTIDNCSLSGPYSILDSLFSRIELRIRPESELKLLQKCDLTSLPSVKSNGSVLHGSASDIFQLLLSIEDVYQSQLADKTIVPTGWTESVLPKPSDISCPEEEGPPLYVTIVRKDKRQAHKNRSKPSTLLRDDRKLHTPFKLHRCPECSRTFTRHFALTEHIRMIHERNPRYRCGYCDHGFKRPALLRDHIYSRHTRTNRFICPICHKGFIRRPDCLRHQMCHTGSLEQ</sequence>
<feature type="domain" description="C2H2-type" evidence="8">
    <location>
        <begin position="207"/>
        <end position="235"/>
    </location>
</feature>
<dbReference type="PROSITE" id="PS50157">
    <property type="entry name" value="ZINC_FINGER_C2H2_2"/>
    <property type="match status" value="3"/>
</dbReference>
<accession>A0A504Y6R6</accession>
<organism evidence="9 10">
    <name type="scientific">Fasciola gigantica</name>
    <name type="common">Giant liver fluke</name>
    <dbReference type="NCBI Taxonomy" id="46835"/>
    <lineage>
        <taxon>Eukaryota</taxon>
        <taxon>Metazoa</taxon>
        <taxon>Spiralia</taxon>
        <taxon>Lophotrochozoa</taxon>
        <taxon>Platyhelminthes</taxon>
        <taxon>Trematoda</taxon>
        <taxon>Digenea</taxon>
        <taxon>Plagiorchiida</taxon>
        <taxon>Echinostomata</taxon>
        <taxon>Echinostomatoidea</taxon>
        <taxon>Fasciolidae</taxon>
        <taxon>Fasciola</taxon>
    </lineage>
</organism>
<reference evidence="9 10" key="1">
    <citation type="submission" date="2019-04" db="EMBL/GenBank/DDBJ databases">
        <title>Annotation for the trematode Fasciola gigantica.</title>
        <authorList>
            <person name="Choi Y.-J."/>
        </authorList>
    </citation>
    <scope>NUCLEOTIDE SEQUENCE [LARGE SCALE GENOMIC DNA]</scope>
    <source>
        <strain evidence="9">Uganda_cow_1</strain>
    </source>
</reference>
<keyword evidence="2" id="KW-0479">Metal-binding</keyword>
<dbReference type="SMART" id="SM00355">
    <property type="entry name" value="ZnF_C2H2"/>
    <property type="match status" value="3"/>
</dbReference>
<dbReference type="InterPro" id="IPR013087">
    <property type="entry name" value="Znf_C2H2_type"/>
</dbReference>
<protein>
    <recommendedName>
        <fullName evidence="8">C2H2-type domain-containing protein</fullName>
    </recommendedName>
</protein>
<keyword evidence="3" id="KW-0677">Repeat</keyword>
<comment type="caution">
    <text evidence="9">The sequence shown here is derived from an EMBL/GenBank/DDBJ whole genome shotgun (WGS) entry which is preliminary data.</text>
</comment>
<evidence type="ECO:0000259" key="8">
    <source>
        <dbReference type="PROSITE" id="PS50157"/>
    </source>
</evidence>
<evidence type="ECO:0000256" key="3">
    <source>
        <dbReference type="ARBA" id="ARBA00022737"/>
    </source>
</evidence>
<dbReference type="EMBL" id="SUNJ01014265">
    <property type="protein sequence ID" value="TPP56623.1"/>
    <property type="molecule type" value="Genomic_DNA"/>
</dbReference>
<evidence type="ECO:0000313" key="9">
    <source>
        <dbReference type="EMBL" id="TPP56623.1"/>
    </source>
</evidence>
<keyword evidence="5" id="KW-0862">Zinc</keyword>
<dbReference type="GO" id="GO:0000978">
    <property type="term" value="F:RNA polymerase II cis-regulatory region sequence-specific DNA binding"/>
    <property type="evidence" value="ECO:0007669"/>
    <property type="project" value="TreeGrafter"/>
</dbReference>
<evidence type="ECO:0000256" key="2">
    <source>
        <dbReference type="ARBA" id="ARBA00022723"/>
    </source>
</evidence>
<evidence type="ECO:0000313" key="10">
    <source>
        <dbReference type="Proteomes" id="UP000316759"/>
    </source>
</evidence>
<dbReference type="InterPro" id="IPR036236">
    <property type="entry name" value="Znf_C2H2_sf"/>
</dbReference>
<dbReference type="PANTHER" id="PTHR24388:SF54">
    <property type="entry name" value="PROTEIN ESCARGOT"/>
    <property type="match status" value="1"/>
</dbReference>
<keyword evidence="4 7" id="KW-0863">Zinc-finger</keyword>
<evidence type="ECO:0000256" key="1">
    <source>
        <dbReference type="ARBA" id="ARBA00004123"/>
    </source>
</evidence>
<feature type="domain" description="C2H2-type" evidence="8">
    <location>
        <begin position="265"/>
        <end position="292"/>
    </location>
</feature>
<keyword evidence="6" id="KW-0539">Nucleus</keyword>
<dbReference type="GO" id="GO:0000981">
    <property type="term" value="F:DNA-binding transcription factor activity, RNA polymerase II-specific"/>
    <property type="evidence" value="ECO:0007669"/>
    <property type="project" value="TreeGrafter"/>
</dbReference>
<evidence type="ECO:0000256" key="6">
    <source>
        <dbReference type="ARBA" id="ARBA00023242"/>
    </source>
</evidence>
<dbReference type="GO" id="GO:0005634">
    <property type="term" value="C:nucleus"/>
    <property type="evidence" value="ECO:0007669"/>
    <property type="project" value="UniProtKB-SubCell"/>
</dbReference>
<dbReference type="PANTHER" id="PTHR24388">
    <property type="entry name" value="ZINC FINGER PROTEIN"/>
    <property type="match status" value="1"/>
</dbReference>
<keyword evidence="10" id="KW-1185">Reference proteome</keyword>
<proteinExistence type="predicted"/>
<evidence type="ECO:0000256" key="7">
    <source>
        <dbReference type="PROSITE-ProRule" id="PRU00042"/>
    </source>
</evidence>
<dbReference type="STRING" id="46835.A0A504Y6R6"/>
<dbReference type="SUPFAM" id="SSF57667">
    <property type="entry name" value="beta-beta-alpha zinc fingers"/>
    <property type="match status" value="2"/>
</dbReference>
<dbReference type="OrthoDB" id="6282527at2759"/>
<dbReference type="InterPro" id="IPR050527">
    <property type="entry name" value="Snail/Krueppel_Znf"/>
</dbReference>
<gene>
    <name evidence="9" type="ORF">FGIG_08839</name>
</gene>
<feature type="domain" description="C2H2-type" evidence="8">
    <location>
        <begin position="236"/>
        <end position="264"/>
    </location>
</feature>
<name>A0A504Y6R6_FASGI</name>
<comment type="subcellular location">
    <subcellularLocation>
        <location evidence="1">Nucleus</location>
    </subcellularLocation>
</comment>
<dbReference type="Gene3D" id="3.30.160.60">
    <property type="entry name" value="Classic Zinc Finger"/>
    <property type="match status" value="2"/>
</dbReference>
<dbReference type="Pfam" id="PF00096">
    <property type="entry name" value="zf-C2H2"/>
    <property type="match status" value="2"/>
</dbReference>
<dbReference type="AlphaFoldDB" id="A0A504Y6R6"/>
<dbReference type="PROSITE" id="PS00028">
    <property type="entry name" value="ZINC_FINGER_C2H2_1"/>
    <property type="match status" value="3"/>
</dbReference>
<evidence type="ECO:0000256" key="4">
    <source>
        <dbReference type="ARBA" id="ARBA00022771"/>
    </source>
</evidence>